<dbReference type="Pfam" id="PF00355">
    <property type="entry name" value="Rieske"/>
    <property type="match status" value="1"/>
</dbReference>
<reference evidence="7 8" key="1">
    <citation type="submission" date="2018-05" db="EMBL/GenBank/DDBJ databases">
        <title>Genomic Encyclopedia of Archaeal and Bacterial Type Strains, Phase II (KMG-II): from individual species to whole genera.</title>
        <authorList>
            <person name="Goeker M."/>
        </authorList>
    </citation>
    <scope>NUCLEOTIDE SEQUENCE [LARGE SCALE GENOMIC DNA]</scope>
    <source>
        <strain evidence="7 8">DSM 45184</strain>
    </source>
</reference>
<dbReference type="AlphaFoldDB" id="A0A316FEH6"/>
<keyword evidence="4" id="KW-0408">Iron</keyword>
<dbReference type="Gene3D" id="2.102.10.10">
    <property type="entry name" value="Rieske [2Fe-2S] iron-sulphur domain"/>
    <property type="match status" value="1"/>
</dbReference>
<dbReference type="GO" id="GO:0004497">
    <property type="term" value="F:monooxygenase activity"/>
    <property type="evidence" value="ECO:0007669"/>
    <property type="project" value="UniProtKB-ARBA"/>
</dbReference>
<dbReference type="Gene3D" id="3.90.380.10">
    <property type="entry name" value="Naphthalene 1,2-dioxygenase Alpha Subunit, Chain A, domain 1"/>
    <property type="match status" value="1"/>
</dbReference>
<protein>
    <submittedName>
        <fullName evidence="7">Rieske-like 2Fe-2S protein</fullName>
    </submittedName>
</protein>
<dbReference type="EMBL" id="QGGR01000024">
    <property type="protein sequence ID" value="PWK36030.1"/>
    <property type="molecule type" value="Genomic_DNA"/>
</dbReference>
<comment type="caution">
    <text evidence="7">The sequence shown here is derived from an EMBL/GenBank/DDBJ whole genome shotgun (WGS) entry which is preliminary data.</text>
</comment>
<dbReference type="RefSeq" id="WP_109601104.1">
    <property type="nucleotide sequence ID" value="NZ_BONA01000077.1"/>
</dbReference>
<dbReference type="OrthoDB" id="5243643at2"/>
<evidence type="ECO:0000256" key="4">
    <source>
        <dbReference type="ARBA" id="ARBA00023004"/>
    </source>
</evidence>
<keyword evidence="2" id="KW-0479">Metal-binding</keyword>
<feature type="domain" description="Rieske" evidence="6">
    <location>
        <begin position="16"/>
        <end position="117"/>
    </location>
</feature>
<accession>A0A316FEH6</accession>
<dbReference type="Proteomes" id="UP000245697">
    <property type="component" value="Unassembled WGS sequence"/>
</dbReference>
<gene>
    <name evidence="7" type="ORF">BC793_12411</name>
</gene>
<dbReference type="PANTHER" id="PTHR21266">
    <property type="entry name" value="IRON-SULFUR DOMAIN CONTAINING PROTEIN"/>
    <property type="match status" value="1"/>
</dbReference>
<keyword evidence="1" id="KW-0001">2Fe-2S</keyword>
<dbReference type="InterPro" id="IPR036922">
    <property type="entry name" value="Rieske_2Fe-2S_sf"/>
</dbReference>
<evidence type="ECO:0000313" key="8">
    <source>
        <dbReference type="Proteomes" id="UP000245697"/>
    </source>
</evidence>
<dbReference type="PANTHER" id="PTHR21266:SF60">
    <property type="entry name" value="3-KETOSTEROID-9-ALPHA-MONOOXYGENASE, OXYGENASE COMPONENT"/>
    <property type="match status" value="1"/>
</dbReference>
<keyword evidence="5" id="KW-0411">Iron-sulfur</keyword>
<name>A0A316FEH6_9ACTN</name>
<sequence length="355" mass="40005">MSDILRPSASDLAASWYIAMPSNKLGAKPVPLQLFGREVVAWRDGAGRPSLLPRYCPHQGASLAVGKVVDGTLRCPFHGWRFDNTGACVRIPVSARIPSTARLAPFPTEERYGYVWAWYGGAEPIFPLPDFSALDVDRDQYTGFRFDDSTAGTARQLLENAIDYFHFLTLHGLAMDPLEFRVLHDPEEARDNGSPIHGDAFFGAWLDGRVQQYPLLKQPSQWLLAKAATYFSGENFQLLVDGWPGGQRYTGYIDGKEVYKVFLAITPVRDGLTRQRGWALVKKSHRRSRTLFDLMLLYGQSRGGTAQDIPIYNHTRAEEGRSYVRYDNGLLKYRKHYQSWVDRVDADPIRSGAPS</sequence>
<proteinExistence type="predicted"/>
<evidence type="ECO:0000256" key="2">
    <source>
        <dbReference type="ARBA" id="ARBA00022723"/>
    </source>
</evidence>
<dbReference type="PROSITE" id="PS51296">
    <property type="entry name" value="RIESKE"/>
    <property type="match status" value="1"/>
</dbReference>
<keyword evidence="8" id="KW-1185">Reference proteome</keyword>
<keyword evidence="3" id="KW-0560">Oxidoreductase</keyword>
<dbReference type="InterPro" id="IPR050584">
    <property type="entry name" value="Cholesterol_7-desaturase"/>
</dbReference>
<dbReference type="SUPFAM" id="SSF55961">
    <property type="entry name" value="Bet v1-like"/>
    <property type="match status" value="1"/>
</dbReference>
<evidence type="ECO:0000259" key="6">
    <source>
        <dbReference type="PROSITE" id="PS51296"/>
    </source>
</evidence>
<evidence type="ECO:0000256" key="1">
    <source>
        <dbReference type="ARBA" id="ARBA00022714"/>
    </source>
</evidence>
<dbReference type="GO" id="GO:0016705">
    <property type="term" value="F:oxidoreductase activity, acting on paired donors, with incorporation or reduction of molecular oxygen"/>
    <property type="evidence" value="ECO:0007669"/>
    <property type="project" value="UniProtKB-ARBA"/>
</dbReference>
<evidence type="ECO:0000256" key="5">
    <source>
        <dbReference type="ARBA" id="ARBA00023014"/>
    </source>
</evidence>
<dbReference type="InterPro" id="IPR017941">
    <property type="entry name" value="Rieske_2Fe-2S"/>
</dbReference>
<evidence type="ECO:0000256" key="3">
    <source>
        <dbReference type="ARBA" id="ARBA00023002"/>
    </source>
</evidence>
<organism evidence="7 8">
    <name type="scientific">Actinoplanes xinjiangensis</name>
    <dbReference type="NCBI Taxonomy" id="512350"/>
    <lineage>
        <taxon>Bacteria</taxon>
        <taxon>Bacillati</taxon>
        <taxon>Actinomycetota</taxon>
        <taxon>Actinomycetes</taxon>
        <taxon>Micromonosporales</taxon>
        <taxon>Micromonosporaceae</taxon>
        <taxon>Actinoplanes</taxon>
    </lineage>
</organism>
<dbReference type="SUPFAM" id="SSF50022">
    <property type="entry name" value="ISP domain"/>
    <property type="match status" value="1"/>
</dbReference>
<evidence type="ECO:0000313" key="7">
    <source>
        <dbReference type="EMBL" id="PWK36030.1"/>
    </source>
</evidence>
<dbReference type="GO" id="GO:0051537">
    <property type="term" value="F:2 iron, 2 sulfur cluster binding"/>
    <property type="evidence" value="ECO:0007669"/>
    <property type="project" value="UniProtKB-KW"/>
</dbReference>
<dbReference type="GO" id="GO:0046872">
    <property type="term" value="F:metal ion binding"/>
    <property type="evidence" value="ECO:0007669"/>
    <property type="project" value="UniProtKB-KW"/>
</dbReference>